<feature type="transmembrane region" description="Helical" evidence="1">
    <location>
        <begin position="63"/>
        <end position="82"/>
    </location>
</feature>
<keyword evidence="1" id="KW-1133">Transmembrane helix</keyword>
<proteinExistence type="predicted"/>
<dbReference type="AlphaFoldDB" id="A0A1H6ETV5"/>
<name>A0A1H6ETV5_9ACTN</name>
<protein>
    <submittedName>
        <fullName evidence="2">Uncharacterized protein</fullName>
    </submittedName>
</protein>
<dbReference type="EMBL" id="FNVT01000019">
    <property type="protein sequence ID" value="SEH01232.1"/>
    <property type="molecule type" value="Genomic_DNA"/>
</dbReference>
<gene>
    <name evidence="2" type="ORF">SAMN05444920_119162</name>
</gene>
<keyword evidence="3" id="KW-1185">Reference proteome</keyword>
<keyword evidence="1" id="KW-0812">Transmembrane</keyword>
<accession>A0A1H6ETV5</accession>
<organism evidence="2 3">
    <name type="scientific">Nonomuraea solani</name>
    <dbReference type="NCBI Taxonomy" id="1144553"/>
    <lineage>
        <taxon>Bacteria</taxon>
        <taxon>Bacillati</taxon>
        <taxon>Actinomycetota</taxon>
        <taxon>Actinomycetes</taxon>
        <taxon>Streptosporangiales</taxon>
        <taxon>Streptosporangiaceae</taxon>
        <taxon>Nonomuraea</taxon>
    </lineage>
</organism>
<sequence>MDALSRGIIVTAAAILPGRARRERYREQWLAAGAGAPELEISPLTVALGALRAALAMNLTRGSAVALGLAAVLVMGGIRLATITPDPVPGAALTLAGVALPVLLLIIRRFTERDTPGDWDSVAAGRGHPPSPDTDAEPARTWLFWPALAALAALLLYLLFA</sequence>
<feature type="transmembrane region" description="Helical" evidence="1">
    <location>
        <begin position="142"/>
        <end position="160"/>
    </location>
</feature>
<keyword evidence="1" id="KW-0472">Membrane</keyword>
<evidence type="ECO:0000313" key="2">
    <source>
        <dbReference type="EMBL" id="SEH01232.1"/>
    </source>
</evidence>
<feature type="transmembrane region" description="Helical" evidence="1">
    <location>
        <begin position="88"/>
        <end position="107"/>
    </location>
</feature>
<evidence type="ECO:0000313" key="3">
    <source>
        <dbReference type="Proteomes" id="UP000236732"/>
    </source>
</evidence>
<reference evidence="2 3" key="1">
    <citation type="submission" date="2016-10" db="EMBL/GenBank/DDBJ databases">
        <authorList>
            <person name="de Groot N.N."/>
        </authorList>
    </citation>
    <scope>NUCLEOTIDE SEQUENCE [LARGE SCALE GENOMIC DNA]</scope>
    <source>
        <strain evidence="2 3">CGMCC 4.7037</strain>
    </source>
</reference>
<evidence type="ECO:0000256" key="1">
    <source>
        <dbReference type="SAM" id="Phobius"/>
    </source>
</evidence>
<dbReference type="Proteomes" id="UP000236732">
    <property type="component" value="Unassembled WGS sequence"/>
</dbReference>